<evidence type="ECO:0000313" key="2">
    <source>
        <dbReference type="Proteomes" id="UP000217265"/>
    </source>
</evidence>
<keyword evidence="2" id="KW-1185">Reference proteome</keyword>
<protein>
    <submittedName>
        <fullName evidence="1">Uncharacterized protein</fullName>
    </submittedName>
</protein>
<dbReference type="KEGG" id="vbh:CMV30_00525"/>
<accession>A0A290Q5Y1</accession>
<dbReference type="AlphaFoldDB" id="A0A290Q5Y1"/>
<name>A0A290Q5Y1_9BACT</name>
<gene>
    <name evidence="1" type="ORF">CMV30_00525</name>
</gene>
<reference evidence="1 2" key="1">
    <citation type="submission" date="2017-09" db="EMBL/GenBank/DDBJ databases">
        <title>Complete genome sequence of Verrucomicrobial strain HZ-65, isolated from freshwater.</title>
        <authorList>
            <person name="Choi A."/>
        </authorList>
    </citation>
    <scope>NUCLEOTIDE SEQUENCE [LARGE SCALE GENOMIC DNA]</scope>
    <source>
        <strain evidence="1 2">HZ-65</strain>
    </source>
</reference>
<proteinExistence type="predicted"/>
<sequence>MDLPTFNVTADRVLAPLEKWRYASVPGYEILSNDSSSNTERFLRDFHLLQQVAQLILPHVEETGALPTYIVLCAKGKAFDLFTPPELRDPNNSIGSLIISDDERSSLVVDYAGGGSRITLDGVSMPSDVNVFQNFQRAYFKHLITTSSSGKKLPPWFEEGILGILQAVEFDQNSVTIGEVKGRTTTAVTSINSEGENVSAQGNANAPIVLRTGGSGLVSAMNGQRLIPLEDFFSIDPNTPEGGERLKKLGGRGVYQAQAAAFTHMCLYSWNAKKQLTPAYYKLAELASKGPITEEVFKTHFKRTYKQAALRLRSHILHTDQQHIRLTAPKGKGFENPPRFEVITASDSDSSRIAGETLRLSGQTSASLTRLIAPYVRGERDPELLAALGLAELSSGNEERARKFLEAAATGKTKRPRAWLALGKLRMAEARAKARADGRPLSQPEFSQASQPLFETLKLAPPMSAAYEELALAWKESPAPPSQQQLTELARGAMIFPKKLGLIYRVAEVALMYGFTKEGRILIEYGLANSPDDTTRSHFSRLAEKLAGLQPSTPSLKG</sequence>
<evidence type="ECO:0000313" key="1">
    <source>
        <dbReference type="EMBL" id="ATC62580.1"/>
    </source>
</evidence>
<organism evidence="1 2">
    <name type="scientific">Nibricoccus aquaticus</name>
    <dbReference type="NCBI Taxonomy" id="2576891"/>
    <lineage>
        <taxon>Bacteria</taxon>
        <taxon>Pseudomonadati</taxon>
        <taxon>Verrucomicrobiota</taxon>
        <taxon>Opitutia</taxon>
        <taxon>Opitutales</taxon>
        <taxon>Opitutaceae</taxon>
        <taxon>Nibricoccus</taxon>
    </lineage>
</organism>
<dbReference type="EMBL" id="CP023344">
    <property type="protein sequence ID" value="ATC62580.1"/>
    <property type="molecule type" value="Genomic_DNA"/>
</dbReference>
<dbReference type="Proteomes" id="UP000217265">
    <property type="component" value="Chromosome"/>
</dbReference>